<feature type="region of interest" description="Disordered" evidence="1">
    <location>
        <begin position="89"/>
        <end position="117"/>
    </location>
</feature>
<feature type="chain" id="PRO_5012413472" description="Tail specific protease domain-containing protein" evidence="2">
    <location>
        <begin position="51"/>
        <end position="648"/>
    </location>
</feature>
<dbReference type="SUPFAM" id="SSF52096">
    <property type="entry name" value="ClpP/crotonase"/>
    <property type="match status" value="1"/>
</dbReference>
<dbReference type="AlphaFoldDB" id="A0A1S8GPK5"/>
<accession>A0A1S8GPK5</accession>
<dbReference type="PANTHER" id="PTHR32060">
    <property type="entry name" value="TAIL-SPECIFIC PROTEASE"/>
    <property type="match status" value="1"/>
</dbReference>
<dbReference type="Proteomes" id="UP000200980">
    <property type="component" value="Unassembled WGS sequence"/>
</dbReference>
<evidence type="ECO:0000313" key="4">
    <source>
        <dbReference type="EMBL" id="OOL18264.1"/>
    </source>
</evidence>
<dbReference type="InterPro" id="IPR005151">
    <property type="entry name" value="Tail-specific_protease"/>
</dbReference>
<dbReference type="Gene3D" id="3.30.750.44">
    <property type="match status" value="1"/>
</dbReference>
<protein>
    <recommendedName>
        <fullName evidence="3">Tail specific protease domain-containing protein</fullName>
    </recommendedName>
</protein>
<dbReference type="EMBL" id="JATM01000003">
    <property type="protein sequence ID" value="OOL18264.1"/>
    <property type="molecule type" value="Genomic_DNA"/>
</dbReference>
<feature type="region of interest" description="Disordered" evidence="1">
    <location>
        <begin position="255"/>
        <end position="283"/>
    </location>
</feature>
<evidence type="ECO:0000256" key="1">
    <source>
        <dbReference type="SAM" id="MobiDB-lite"/>
    </source>
</evidence>
<gene>
    <name evidence="4" type="ORF">AL01_05525</name>
</gene>
<dbReference type="GO" id="GO:0030288">
    <property type="term" value="C:outer membrane-bounded periplasmic space"/>
    <property type="evidence" value="ECO:0007669"/>
    <property type="project" value="TreeGrafter"/>
</dbReference>
<feature type="signal peptide" evidence="2">
    <location>
        <begin position="1"/>
        <end position="50"/>
    </location>
</feature>
<evidence type="ECO:0000256" key="2">
    <source>
        <dbReference type="SAM" id="SignalP"/>
    </source>
</evidence>
<name>A0A1S8GPK5_9PROT</name>
<reference evidence="4 5" key="1">
    <citation type="journal article" date="2016" name="PLoS ONE">
        <title>Whole-Genome Sequence Analysis of Bombella intestini LMG 28161T, a Novel Acetic Acid Bacterium Isolated from the Crop of a Red-Tailed Bumble Bee, Bombus lapidarius.</title>
        <authorList>
            <person name="Li L."/>
            <person name="Illeghems K."/>
            <person name="Van Kerrebroeck S."/>
            <person name="Borremans W."/>
            <person name="Cleenwerck I."/>
            <person name="Smagghe G."/>
            <person name="De Vuyst L."/>
            <person name="Vandamme P."/>
        </authorList>
    </citation>
    <scope>NUCLEOTIDE SEQUENCE [LARGE SCALE GENOMIC DNA]</scope>
    <source>
        <strain evidence="4 5">R-52487</strain>
    </source>
</reference>
<dbReference type="GO" id="GO:0007165">
    <property type="term" value="P:signal transduction"/>
    <property type="evidence" value="ECO:0007669"/>
    <property type="project" value="TreeGrafter"/>
</dbReference>
<dbReference type="GO" id="GO:0008236">
    <property type="term" value="F:serine-type peptidase activity"/>
    <property type="evidence" value="ECO:0007669"/>
    <property type="project" value="InterPro"/>
</dbReference>
<dbReference type="Gene3D" id="2.30.42.10">
    <property type="match status" value="1"/>
</dbReference>
<dbReference type="InterPro" id="IPR036034">
    <property type="entry name" value="PDZ_sf"/>
</dbReference>
<dbReference type="STRING" id="1539051.AL01_05525"/>
<keyword evidence="5" id="KW-1185">Reference proteome</keyword>
<dbReference type="Gene3D" id="3.90.226.10">
    <property type="entry name" value="2-enoyl-CoA Hydratase, Chain A, domain 1"/>
    <property type="match status" value="1"/>
</dbReference>
<feature type="domain" description="Tail specific protease" evidence="3">
    <location>
        <begin position="355"/>
        <end position="557"/>
    </location>
</feature>
<dbReference type="Pfam" id="PF03572">
    <property type="entry name" value="Peptidase_S41"/>
    <property type="match status" value="1"/>
</dbReference>
<dbReference type="SUPFAM" id="SSF50156">
    <property type="entry name" value="PDZ domain-like"/>
    <property type="match status" value="1"/>
</dbReference>
<dbReference type="PANTHER" id="PTHR32060:SF30">
    <property type="entry name" value="CARBOXY-TERMINAL PROCESSING PROTEASE CTPA"/>
    <property type="match status" value="1"/>
</dbReference>
<comment type="caution">
    <text evidence="4">The sequence shown here is derived from an EMBL/GenBank/DDBJ whole genome shotgun (WGS) entry which is preliminary data.</text>
</comment>
<evidence type="ECO:0000313" key="5">
    <source>
        <dbReference type="Proteomes" id="UP000200980"/>
    </source>
</evidence>
<dbReference type="InterPro" id="IPR029045">
    <property type="entry name" value="ClpP/crotonase-like_dom_sf"/>
</dbReference>
<dbReference type="GO" id="GO:0004175">
    <property type="term" value="F:endopeptidase activity"/>
    <property type="evidence" value="ECO:0007669"/>
    <property type="project" value="TreeGrafter"/>
</dbReference>
<dbReference type="GO" id="GO:0006508">
    <property type="term" value="P:proteolysis"/>
    <property type="evidence" value="ECO:0007669"/>
    <property type="project" value="InterPro"/>
</dbReference>
<organism evidence="4 5">
    <name type="scientific">Bombella intestini</name>
    <dbReference type="NCBI Taxonomy" id="1539051"/>
    <lineage>
        <taxon>Bacteria</taxon>
        <taxon>Pseudomonadati</taxon>
        <taxon>Pseudomonadota</taxon>
        <taxon>Alphaproteobacteria</taxon>
        <taxon>Acetobacterales</taxon>
        <taxon>Acetobacteraceae</taxon>
        <taxon>Bombella</taxon>
    </lineage>
</organism>
<dbReference type="SMART" id="SM00245">
    <property type="entry name" value="TSPc"/>
    <property type="match status" value="1"/>
</dbReference>
<sequence length="648" mass="69530">MAAYRFFHPPFSSLVRSIASMMPVRPLRSIRTTLTGVTLSGMLMSGPATAQPVQAHPFWHQLLHHFVSPSNAVSLSQAGTLPAKAAHLTTATSPAPPSNPTAPTSTAAPVPPALPDFTDEDRQAELTLSTALTFMLPRTLAPHTPQELCLWGMQALLEIPQSLKAPGHGQVPSASFTFTVQPGTIFSPARVSLLYDHHLLLSTRTPDKDDVAGWSHLSLQLIALLRRDVPQFQLMSDETLLNRFLNGMLARLDPYSRYQSPPPPPSRSDTITHDQTPPEPPASVGLTLRRTRAHFPVVAALNLNSPLWDAGIIPGDSLTGLDHQSTRQMTLPALQSMLTGPTGSAVTLEFRTQDGHHLMRSFTRGRMADESVFPEREGRYPILRVTHFSSRTAEEVSQYLSTLLPDTPPNNSSPKSLPAPPLPGLVLDLRGNHGGILQQAVMTAALFLDHGVIATTEGRAAEANHVWSIQGGDLTNNTPLALLVDQDTGSAAEVLAAALADQQRAVVTGSSTFGKGMVQISSIMPNGGHLSLTWAHITAPQGWALQGLGVLPQLCTNPQGQFSLQEQLSALRDGHSLMADTLHQSRLIHADSPEKTRLALRQVCPPAPPGPADLSATFALFILPHAYHTAILPLPDSGMLHPAAPATP</sequence>
<keyword evidence="2" id="KW-0732">Signal</keyword>
<evidence type="ECO:0000259" key="3">
    <source>
        <dbReference type="SMART" id="SM00245"/>
    </source>
</evidence>
<proteinExistence type="predicted"/>